<feature type="compositionally biased region" description="Low complexity" evidence="1">
    <location>
        <begin position="74"/>
        <end position="84"/>
    </location>
</feature>
<feature type="compositionally biased region" description="Gly residues" evidence="1">
    <location>
        <begin position="101"/>
        <end position="115"/>
    </location>
</feature>
<evidence type="ECO:0000313" key="2">
    <source>
        <dbReference type="EMBL" id="CAK0883362.1"/>
    </source>
</evidence>
<proteinExistence type="predicted"/>
<sequence length="168" mass="16939">MLRWPPQKTDGNGAEQKANATILQKPMACCAPPLHTQSSSDKRSRTSPARALPSQEAASGPSQTSVDAEREGCRGSARGRTPGRPGAGRRRDRATTASIPPGGGGGGGGGGGEGGAATRIGADGGTSVRQAREAAAGASGRARWKAPSARPGLFAWRRGPVEQGKACT</sequence>
<evidence type="ECO:0000313" key="3">
    <source>
        <dbReference type="Proteomes" id="UP001189429"/>
    </source>
</evidence>
<feature type="compositionally biased region" description="Polar residues" evidence="1">
    <location>
        <begin position="56"/>
        <end position="66"/>
    </location>
</feature>
<name>A0ABN9WAS0_9DINO</name>
<feature type="region of interest" description="Disordered" evidence="1">
    <location>
        <begin position="1"/>
        <end position="168"/>
    </location>
</feature>
<reference evidence="2" key="1">
    <citation type="submission" date="2023-10" db="EMBL/GenBank/DDBJ databases">
        <authorList>
            <person name="Chen Y."/>
            <person name="Shah S."/>
            <person name="Dougan E. K."/>
            <person name="Thang M."/>
            <person name="Chan C."/>
        </authorList>
    </citation>
    <scope>NUCLEOTIDE SEQUENCE [LARGE SCALE GENOMIC DNA]</scope>
</reference>
<evidence type="ECO:0000256" key="1">
    <source>
        <dbReference type="SAM" id="MobiDB-lite"/>
    </source>
</evidence>
<keyword evidence="3" id="KW-1185">Reference proteome</keyword>
<protein>
    <submittedName>
        <fullName evidence="2">Uncharacterized protein</fullName>
    </submittedName>
</protein>
<gene>
    <name evidence="2" type="ORF">PCOR1329_LOCUS65597</name>
</gene>
<dbReference type="Proteomes" id="UP001189429">
    <property type="component" value="Unassembled WGS sequence"/>
</dbReference>
<organism evidence="2 3">
    <name type="scientific">Prorocentrum cordatum</name>
    <dbReference type="NCBI Taxonomy" id="2364126"/>
    <lineage>
        <taxon>Eukaryota</taxon>
        <taxon>Sar</taxon>
        <taxon>Alveolata</taxon>
        <taxon>Dinophyceae</taxon>
        <taxon>Prorocentrales</taxon>
        <taxon>Prorocentraceae</taxon>
        <taxon>Prorocentrum</taxon>
    </lineage>
</organism>
<dbReference type="EMBL" id="CAUYUJ010018405">
    <property type="protein sequence ID" value="CAK0883362.1"/>
    <property type="molecule type" value="Genomic_DNA"/>
</dbReference>
<accession>A0ABN9WAS0</accession>
<comment type="caution">
    <text evidence="2">The sequence shown here is derived from an EMBL/GenBank/DDBJ whole genome shotgun (WGS) entry which is preliminary data.</text>
</comment>